<gene>
    <name evidence="3" type="ORF">CVLEPA_LOCUS20965</name>
</gene>
<name>A0ABP0GB34_CLALP</name>
<feature type="compositionally biased region" description="Polar residues" evidence="1">
    <location>
        <begin position="930"/>
        <end position="957"/>
    </location>
</feature>
<evidence type="ECO:0000256" key="1">
    <source>
        <dbReference type="SAM" id="MobiDB-lite"/>
    </source>
</evidence>
<feature type="compositionally biased region" description="Polar residues" evidence="1">
    <location>
        <begin position="508"/>
        <end position="529"/>
    </location>
</feature>
<feature type="compositionally biased region" description="Polar residues" evidence="1">
    <location>
        <begin position="1114"/>
        <end position="1137"/>
    </location>
</feature>
<accession>A0ABP0GB34</accession>
<feature type="compositionally biased region" description="Basic and acidic residues" evidence="1">
    <location>
        <begin position="530"/>
        <end position="539"/>
    </location>
</feature>
<evidence type="ECO:0000313" key="4">
    <source>
        <dbReference type="Proteomes" id="UP001642483"/>
    </source>
</evidence>
<protein>
    <recommendedName>
        <fullName evidence="2">KANSL3 helical domain-containing protein</fullName>
    </recommendedName>
</protein>
<feature type="compositionally biased region" description="Low complexity" evidence="1">
    <location>
        <begin position="566"/>
        <end position="601"/>
    </location>
</feature>
<feature type="domain" description="KANSL3 helical" evidence="2">
    <location>
        <begin position="125"/>
        <end position="224"/>
    </location>
</feature>
<sequence length="1172" mass="127460">MSLLGLDHPYARHWSEHFLTNTRHVLPLKQLLHLHEDVIDYCKLERRQNKNANELSNSDEEIDVETLTDTHHTIGSVSWHCAEQKARMQMNECERHVASNIKAGSIPGEDRECFWEENIVKHHWSDTAKKLFNQTVKILQDEKLARLAYKGAANEIVQRRLSVDRSASRLRSALANVGWQVKMTQWLHALLIENLPTTLLAYYLDIMQTLRSKVPTLIERMIMPTRDSGSASTERLSILLKRPWDPAVTAVVSNMKQKMNQSVLFIVVQCSASQSSMPVTSRRLRFWNSLLSQIGKVVQVASTSDDGDSSRNKSNPTIEELADDMLSTICKKVHEISARHPQRKIVLVGWHVTSLFNCHVALLEEVAAVICLGFPIYTIFGQRGEIDDVLCDVTTPTLFVIGDQTVYCGVEDLEDAREKTFTEAITSSVVIHGADDWLRVSENRKRRCAATQSMIDRQILECICDFLQTVFLPPGEREDHLLEVGTASLKRPHSFSDLHNHSVKRQRSSSPQSLMRKSNTSAQLSQLFSHQRESSEEGGDAKLRGLSFNLQTGSVSGLTSLPGSVNSGRQRSSFNFSSRSMRAASVSRKSSTDSTSAQSRSITIDLTKDPNAQLSSALSKRKSQLLQPTESQTQAAVAAILDNDFQKSADVDSTISQPTPSHLCTASSSSHTTAIMSPSSNFEKFVASISSQSDAKETVHTTATSTATSSPILDPTPTLAFSKGIGTFSSQVAAAAAEAKKIAQKRSFKPLREFSTIDQSSIVFSRTHKEERETQQATAILEQLTSGLDSGTSSPTASPSTSPDSYRVDQTRGSRTIGGLSARKNSVCRKSHDGPPSNGRYAQGASTARGRGSKVRTRVGKSAPRNDDGLTRTTAAPGKRYATSLKTEGKSSVVRYVLTSSGLTGVLASRRGGARRFTLIPEQGAGSRPPAQTSPTKSSSLSKIFSPGSKRTLNSSPGAIRKIVPSSTESKESVTGSSALHADKVSHSSTPFVDMILGAAKNLGVQPHSTPKKPTVVTHSQKTITRSVVPTTSPVGKVISPAMLQQQMKTPLLKTSSGKSVVYIREKASPPSAGLPKNQPVVKSSKTGIIQSGKTLTRVVTNKSGERTLLSITRPRSVSAGSPNAPKTSVVSRTVSDATEDKTATVRLPSVVLSKLKREATVTTKDSQTSSS</sequence>
<feature type="region of interest" description="Disordered" evidence="1">
    <location>
        <begin position="786"/>
        <end position="879"/>
    </location>
</feature>
<evidence type="ECO:0000313" key="3">
    <source>
        <dbReference type="EMBL" id="CAK8688967.1"/>
    </source>
</evidence>
<dbReference type="Proteomes" id="UP001642483">
    <property type="component" value="Unassembled WGS sequence"/>
</dbReference>
<dbReference type="PANTHER" id="PTHR13136">
    <property type="entry name" value="TESTIS DEVELOPMENT PROTEIN PRTD"/>
    <property type="match status" value="1"/>
</dbReference>
<dbReference type="InterPro" id="IPR056519">
    <property type="entry name" value="KANSL3_1st"/>
</dbReference>
<dbReference type="EMBL" id="CAWYQH010000108">
    <property type="protein sequence ID" value="CAK8688967.1"/>
    <property type="molecule type" value="Genomic_DNA"/>
</dbReference>
<reference evidence="3 4" key="1">
    <citation type="submission" date="2024-02" db="EMBL/GenBank/DDBJ databases">
        <authorList>
            <person name="Daric V."/>
            <person name="Darras S."/>
        </authorList>
    </citation>
    <scope>NUCLEOTIDE SEQUENCE [LARGE SCALE GENOMIC DNA]</scope>
</reference>
<feature type="region of interest" description="Disordered" evidence="1">
    <location>
        <begin position="1114"/>
        <end position="1138"/>
    </location>
</feature>
<evidence type="ECO:0000259" key="2">
    <source>
        <dbReference type="Pfam" id="PF23154"/>
    </source>
</evidence>
<feature type="region of interest" description="Disordered" evidence="1">
    <location>
        <begin position="493"/>
        <end position="539"/>
    </location>
</feature>
<feature type="region of interest" description="Disordered" evidence="1">
    <location>
        <begin position="919"/>
        <end position="982"/>
    </location>
</feature>
<feature type="compositionally biased region" description="Polar residues" evidence="1">
    <location>
        <begin position="965"/>
        <end position="978"/>
    </location>
</feature>
<comment type="caution">
    <text evidence="3">The sequence shown here is derived from an EMBL/GenBank/DDBJ whole genome shotgun (WGS) entry which is preliminary data.</text>
</comment>
<organism evidence="3 4">
    <name type="scientific">Clavelina lepadiformis</name>
    <name type="common">Light-bulb sea squirt</name>
    <name type="synonym">Ascidia lepadiformis</name>
    <dbReference type="NCBI Taxonomy" id="159417"/>
    <lineage>
        <taxon>Eukaryota</taxon>
        <taxon>Metazoa</taxon>
        <taxon>Chordata</taxon>
        <taxon>Tunicata</taxon>
        <taxon>Ascidiacea</taxon>
        <taxon>Aplousobranchia</taxon>
        <taxon>Clavelinidae</taxon>
        <taxon>Clavelina</taxon>
    </lineage>
</organism>
<dbReference type="Pfam" id="PF23154">
    <property type="entry name" value="KANSL3_1st"/>
    <property type="match status" value="1"/>
</dbReference>
<proteinExistence type="predicted"/>
<feature type="compositionally biased region" description="Low complexity" evidence="1">
    <location>
        <begin position="790"/>
        <end position="805"/>
    </location>
</feature>
<dbReference type="PANTHER" id="PTHR13136:SF16">
    <property type="entry name" value="KAT8 REGULATORY NSL COMPLEX SUBUNIT 3"/>
    <property type="match status" value="1"/>
</dbReference>
<feature type="region of interest" description="Disordered" evidence="1">
    <location>
        <begin position="558"/>
        <end position="601"/>
    </location>
</feature>
<keyword evidence="4" id="KW-1185">Reference proteome</keyword>
<dbReference type="InterPro" id="IPR026555">
    <property type="entry name" value="NSL3/Tex30"/>
</dbReference>